<dbReference type="Pfam" id="PF02538">
    <property type="entry name" value="Hydantoinase_B"/>
    <property type="match status" value="1"/>
</dbReference>
<dbReference type="AlphaFoldDB" id="A0A382AVI3"/>
<dbReference type="GO" id="GO:0017168">
    <property type="term" value="F:5-oxoprolinase (ATP-hydrolyzing) activity"/>
    <property type="evidence" value="ECO:0007669"/>
    <property type="project" value="TreeGrafter"/>
</dbReference>
<protein>
    <recommendedName>
        <fullName evidence="1">Hydantoinase B/oxoprolinase domain-containing protein</fullName>
    </recommendedName>
</protein>
<dbReference type="PANTHER" id="PTHR11365">
    <property type="entry name" value="5-OXOPROLINASE RELATED"/>
    <property type="match status" value="1"/>
</dbReference>
<dbReference type="InterPro" id="IPR045079">
    <property type="entry name" value="Oxoprolinase-like"/>
</dbReference>
<proteinExistence type="predicted"/>
<gene>
    <name evidence="2" type="ORF">METZ01_LOCUS157936</name>
</gene>
<dbReference type="InterPro" id="IPR003692">
    <property type="entry name" value="Hydantoinase_B"/>
</dbReference>
<feature type="domain" description="Hydantoinase B/oxoprolinase" evidence="1">
    <location>
        <begin position="5"/>
        <end position="511"/>
    </location>
</feature>
<dbReference type="GO" id="GO:0006749">
    <property type="term" value="P:glutathione metabolic process"/>
    <property type="evidence" value="ECO:0007669"/>
    <property type="project" value="TreeGrafter"/>
</dbReference>
<accession>A0A382AVI3</accession>
<organism evidence="2">
    <name type="scientific">marine metagenome</name>
    <dbReference type="NCBI Taxonomy" id="408172"/>
    <lineage>
        <taxon>unclassified sequences</taxon>
        <taxon>metagenomes</taxon>
        <taxon>ecological metagenomes</taxon>
    </lineage>
</organism>
<dbReference type="PANTHER" id="PTHR11365:SF23">
    <property type="entry name" value="HYPOTHETICAL 5-OXOPROLINASE (EUROFUNG)-RELATED"/>
    <property type="match status" value="1"/>
</dbReference>
<name>A0A382AVI3_9ZZZZ</name>
<evidence type="ECO:0000313" key="2">
    <source>
        <dbReference type="EMBL" id="SVB05082.1"/>
    </source>
</evidence>
<reference evidence="2" key="1">
    <citation type="submission" date="2018-05" db="EMBL/GenBank/DDBJ databases">
        <authorList>
            <person name="Lanie J.A."/>
            <person name="Ng W.-L."/>
            <person name="Kazmierczak K.M."/>
            <person name="Andrzejewski T.M."/>
            <person name="Davidsen T.M."/>
            <person name="Wayne K.J."/>
            <person name="Tettelin H."/>
            <person name="Glass J.I."/>
            <person name="Rusch D."/>
            <person name="Podicherti R."/>
            <person name="Tsui H.-C.T."/>
            <person name="Winkler M.E."/>
        </authorList>
    </citation>
    <scope>NUCLEOTIDE SEQUENCE</scope>
</reference>
<evidence type="ECO:0000259" key="1">
    <source>
        <dbReference type="Pfam" id="PF02538"/>
    </source>
</evidence>
<dbReference type="GO" id="GO:0005829">
    <property type="term" value="C:cytosol"/>
    <property type="evidence" value="ECO:0007669"/>
    <property type="project" value="TreeGrafter"/>
</dbReference>
<dbReference type="EMBL" id="UINC01026863">
    <property type="protein sequence ID" value="SVB05082.1"/>
    <property type="molecule type" value="Genomic_DNA"/>
</dbReference>
<sequence>MTTYDPISLKILWDRMVAIADELVLSLVRTSFSMNVREGYDLSCMIFDARGRLLTQGSYSVPSFTGTAPATMGHMLRAFPAETMRPGDIIITNDPWMGTGHLFDINVMRPVFRTDRLVGFTMSVTHLPDIGGKGISSDCTEIYHEGLRLPVCKLRDDGVLNQMLLDLIHMNVRVPEQTIGDLMANVGCNEVGGRAIVDFMEEYGLDELESLSEAVNAHAEISMRERITEIPDGIYDNSIQIEGPGQAIRLAAQVKVANSDVAIDFTGTDGPVRASINVPVCYTRAQSNYVIKCLTIPSLPNNEGAIRPITVTAPDTCILNAQPPWPTGGRHSVGHFVVPLLMGALAEALPDKVQADTAMMNVLSVQGRHRDGEEVSSLFFLAGGLGAMQGLAGRAVTPAPSNMTVVPTEIWENRTSMTIERRQILPGTGGKGRWPGGDGQEVVFSNDAGHRFEFALMGQRTEFPAKGFAGGGDGALRCFEVNGKVVDPKARIELAPGDRITMREAGGGGYG</sequence>